<dbReference type="InterPro" id="IPR041507">
    <property type="entry name" value="UCH_C"/>
</dbReference>
<evidence type="ECO:0000256" key="5">
    <source>
        <dbReference type="ARBA" id="ARBA00022801"/>
    </source>
</evidence>
<evidence type="ECO:0000259" key="9">
    <source>
        <dbReference type="PROSITE" id="PS52048"/>
    </source>
</evidence>
<dbReference type="PANTHER" id="PTHR10589">
    <property type="entry name" value="UBIQUITIN CARBOXYL-TERMINAL HYDROLASE"/>
    <property type="match status" value="1"/>
</dbReference>
<feature type="active site" description="Nucleophile" evidence="7">
    <location>
        <position position="86"/>
    </location>
</feature>
<dbReference type="InterPro" id="IPR038765">
    <property type="entry name" value="Papain-like_cys_pep_sf"/>
</dbReference>
<dbReference type="GO" id="GO:0006511">
    <property type="term" value="P:ubiquitin-dependent protein catabolic process"/>
    <property type="evidence" value="ECO:0007669"/>
    <property type="project" value="UniProtKB-UniRule"/>
</dbReference>
<dbReference type="EMBL" id="ATMH01000052">
    <property type="protein sequence ID" value="EPY37245.1"/>
    <property type="molecule type" value="Genomic_DNA"/>
</dbReference>
<evidence type="ECO:0000256" key="8">
    <source>
        <dbReference type="RuleBase" id="RU361215"/>
    </source>
</evidence>
<evidence type="ECO:0000313" key="10">
    <source>
        <dbReference type="EMBL" id="EPY25161.1"/>
    </source>
</evidence>
<feature type="site" description="Important for enzyme activity" evidence="7">
    <location>
        <position position="175"/>
    </location>
</feature>
<gene>
    <name evidence="11" type="ORF">STCU_00052</name>
    <name evidence="10" type="ORF">STCU_06812</name>
</gene>
<dbReference type="Pfam" id="PF18031">
    <property type="entry name" value="UCH_C"/>
    <property type="match status" value="1"/>
</dbReference>
<keyword evidence="4 7" id="KW-0833">Ubl conjugation pathway</keyword>
<dbReference type="EC" id="3.4.19.12" evidence="8"/>
<evidence type="ECO:0000256" key="2">
    <source>
        <dbReference type="ARBA" id="ARBA00009326"/>
    </source>
</evidence>
<evidence type="ECO:0000313" key="11">
    <source>
        <dbReference type="EMBL" id="EPY37245.1"/>
    </source>
</evidence>
<dbReference type="GO" id="GO:0016579">
    <property type="term" value="P:protein deubiquitination"/>
    <property type="evidence" value="ECO:0007669"/>
    <property type="project" value="TreeGrafter"/>
</dbReference>
<proteinExistence type="inferred from homology"/>
<evidence type="ECO:0000256" key="6">
    <source>
        <dbReference type="ARBA" id="ARBA00022807"/>
    </source>
</evidence>
<comment type="caution">
    <text evidence="11">The sequence shown here is derived from an EMBL/GenBank/DDBJ whole genome shotgun (WGS) entry which is preliminary data.</text>
</comment>
<dbReference type="InterPro" id="IPR001578">
    <property type="entry name" value="Peptidase_C12_UCH"/>
</dbReference>
<reference evidence="11 12" key="1">
    <citation type="journal article" date="2013" name="PLoS ONE">
        <title>Predicting the Proteins of Angomonas deanei, Strigomonas culicis and Their Respective Endosymbionts Reveals New Aspects of the Trypanosomatidae Family.</title>
        <authorList>
            <person name="Motta M.C."/>
            <person name="Martins A.C."/>
            <person name="de Souza S.S."/>
            <person name="Catta-Preta C.M."/>
            <person name="Silva R."/>
            <person name="Klein C.C."/>
            <person name="de Almeida L.G."/>
            <person name="de Lima Cunha O."/>
            <person name="Ciapina L.P."/>
            <person name="Brocchi M."/>
            <person name="Colabardini A.C."/>
            <person name="de Araujo Lima B."/>
            <person name="Machado C.R."/>
            <person name="de Almeida Soares C.M."/>
            <person name="Probst C.M."/>
            <person name="de Menezes C.B."/>
            <person name="Thompson C.E."/>
            <person name="Bartholomeu D.C."/>
            <person name="Gradia D.F."/>
            <person name="Pavoni D.P."/>
            <person name="Grisard E.C."/>
            <person name="Fantinatti-Garboggini F."/>
            <person name="Marchini F.K."/>
            <person name="Rodrigues-Luiz G.F."/>
            <person name="Wagner G."/>
            <person name="Goldman G.H."/>
            <person name="Fietto J.L."/>
            <person name="Elias M.C."/>
            <person name="Goldman M.H."/>
            <person name="Sagot M.F."/>
            <person name="Pereira M."/>
            <person name="Stoco P.H."/>
            <person name="de Mendonca-Neto R.P."/>
            <person name="Teixeira S.M."/>
            <person name="Maciel T.E."/>
            <person name="de Oliveira Mendes T.A."/>
            <person name="Urmenyi T.P."/>
            <person name="de Souza W."/>
            <person name="Schenkman S."/>
            <person name="de Vasconcelos A.T."/>
        </authorList>
    </citation>
    <scope>NUCLEOTIDE SEQUENCE [LARGE SCALE GENOMIC DNA]</scope>
</reference>
<reference evidence="11" key="2">
    <citation type="submission" date="2013-03" db="EMBL/GenBank/DDBJ databases">
        <authorList>
            <person name="Motta M.C.M."/>
            <person name="Martins A.C.A."/>
            <person name="Preta C.M.C.C."/>
            <person name="Silva R."/>
            <person name="de Souza S.S."/>
            <person name="Klein C.C."/>
            <person name="de Almeida L.G.P."/>
            <person name="Cunha O.L."/>
            <person name="Colabardini A.C."/>
            <person name="Lima B.A."/>
            <person name="Machado C.R."/>
            <person name="Soares C.M.A."/>
            <person name="de Menezes C.B.A."/>
            <person name="Bartolomeu D.C."/>
            <person name="Grisard E.C."/>
            <person name="Fantinatti-Garboggini F."/>
            <person name="Rodrigues-Luiz G.F."/>
            <person name="Wagner G."/>
            <person name="Goldman G.H."/>
            <person name="Fietto J.L.R."/>
            <person name="Ciapina L.P."/>
            <person name="Brocchi M."/>
            <person name="Elias M.C."/>
            <person name="Goldman M.H.S."/>
            <person name="Sagot M.-F."/>
            <person name="Pereira M."/>
            <person name="Stoco P.H."/>
            <person name="Teixeira S.M.R."/>
            <person name="de Mendonca-Neto R.P."/>
            <person name="Maciel T.E.F."/>
            <person name="Mendes T.A.O."/>
            <person name="Urmenyi T.P."/>
            <person name="Teixeira M.M.G."/>
            <person name="de Camargo E.F.P."/>
            <person name="de Sousa W."/>
            <person name="Schenkman S."/>
            <person name="de Vasconcelos A.T.R."/>
        </authorList>
    </citation>
    <scope>NUCLEOTIDE SEQUENCE</scope>
</reference>
<dbReference type="Gene3D" id="3.40.532.10">
    <property type="entry name" value="Peptidase C12, ubiquitin carboxyl-terminal hydrolase"/>
    <property type="match status" value="1"/>
</dbReference>
<keyword evidence="3 7" id="KW-0645">Protease</keyword>
<feature type="site" description="Transition state stabilizer" evidence="7">
    <location>
        <position position="80"/>
    </location>
</feature>
<dbReference type="OrthoDB" id="1924260at2759"/>
<feature type="active site" description="Proton donor" evidence="7">
    <location>
        <position position="160"/>
    </location>
</feature>
<keyword evidence="6 7" id="KW-0788">Thiol protease</keyword>
<comment type="catalytic activity">
    <reaction evidence="1 7 8">
        <text>Thiol-dependent hydrolysis of ester, thioester, amide, peptide and isopeptide bonds formed by the C-terminal Gly of ubiquitin (a 76-residue protein attached to proteins as an intracellular targeting signal).</text>
        <dbReference type="EC" id="3.4.19.12"/>
    </reaction>
</comment>
<evidence type="ECO:0000313" key="12">
    <source>
        <dbReference type="Proteomes" id="UP000015354"/>
    </source>
</evidence>
<dbReference type="PANTHER" id="PTHR10589:SF16">
    <property type="entry name" value="UBIQUITIN CARBOXYL-TERMINAL HYDROLASE ISOZYME L5"/>
    <property type="match status" value="1"/>
</dbReference>
<accession>S9WMQ9</accession>
<keyword evidence="5 7" id="KW-0378">Hydrolase</keyword>
<dbReference type="InterPro" id="IPR036959">
    <property type="entry name" value="Peptidase_C12_UCH_sf"/>
</dbReference>
<protein>
    <recommendedName>
        <fullName evidence="8">Ubiquitin carboxyl-terminal hydrolase</fullName>
        <ecNumber evidence="8">3.4.19.12</ecNumber>
    </recommendedName>
</protein>
<dbReference type="GO" id="GO:0004843">
    <property type="term" value="F:cysteine-type deubiquitinase activity"/>
    <property type="evidence" value="ECO:0007669"/>
    <property type="project" value="UniProtKB-UniRule"/>
</dbReference>
<dbReference type="PROSITE" id="PS52048">
    <property type="entry name" value="UCH_DOMAIN"/>
    <property type="match status" value="1"/>
</dbReference>
<dbReference type="PROSITE" id="PS52049">
    <property type="entry name" value="ULD"/>
    <property type="match status" value="1"/>
</dbReference>
<dbReference type="Pfam" id="PF01088">
    <property type="entry name" value="Peptidase_C12"/>
    <property type="match status" value="1"/>
</dbReference>
<dbReference type="SUPFAM" id="SSF54001">
    <property type="entry name" value="Cysteine proteinases"/>
    <property type="match status" value="1"/>
</dbReference>
<evidence type="ECO:0000256" key="3">
    <source>
        <dbReference type="ARBA" id="ARBA00022670"/>
    </source>
</evidence>
<dbReference type="Proteomes" id="UP000015354">
    <property type="component" value="Unassembled WGS sequence"/>
</dbReference>
<sequence>MTSWKTIESDPAVFEEFITEKFQVTGVAVNEVYALEPQALASFRDVYGLLFLFKWGKAEGSVEVPNTGVPSNEMVYFAQQVVPNACSTMALVNLLANNMDRLEVGSALKEVVEATQPLDPNSRGIVIGDRVDFRENQNSFAPFELYEYEGVYTGKGDVFHYVSFVYKFGAIWELDGLKSEPVWKSEATDANYKTMLMNTVQKRVDEIAQADKSGNGQGISFSLMAVVNDPIPVVEKQIAEATAAGQSADILKAELAALQEARNKGREENQRRRFNYNPMIGALLKALAEKGELQGILDELKSSALEKAKDKKRVKVEEVKGEKKE</sequence>
<dbReference type="GO" id="GO:0005737">
    <property type="term" value="C:cytoplasm"/>
    <property type="evidence" value="ECO:0007669"/>
    <property type="project" value="TreeGrafter"/>
</dbReference>
<feature type="domain" description="UCH catalytic" evidence="9">
    <location>
        <begin position="3"/>
        <end position="228"/>
    </location>
</feature>
<evidence type="ECO:0000256" key="4">
    <source>
        <dbReference type="ARBA" id="ARBA00022786"/>
    </source>
</evidence>
<dbReference type="AlphaFoldDB" id="S9WMQ9"/>
<organism evidence="11 12">
    <name type="scientific">Strigomonas culicis</name>
    <dbReference type="NCBI Taxonomy" id="28005"/>
    <lineage>
        <taxon>Eukaryota</taxon>
        <taxon>Discoba</taxon>
        <taxon>Euglenozoa</taxon>
        <taxon>Kinetoplastea</taxon>
        <taxon>Metakinetoplastina</taxon>
        <taxon>Trypanosomatida</taxon>
        <taxon>Trypanosomatidae</taxon>
        <taxon>Strigomonadinae</taxon>
        <taxon>Strigomonas</taxon>
    </lineage>
</organism>
<keyword evidence="12" id="KW-1185">Reference proteome</keyword>
<evidence type="ECO:0000256" key="1">
    <source>
        <dbReference type="ARBA" id="ARBA00000707"/>
    </source>
</evidence>
<comment type="similarity">
    <text evidence="2 7 8">Belongs to the peptidase C12 family.</text>
</comment>
<dbReference type="PRINTS" id="PR00707">
    <property type="entry name" value="UBCTHYDRLASE"/>
</dbReference>
<evidence type="ECO:0000256" key="7">
    <source>
        <dbReference type="PROSITE-ProRule" id="PRU01393"/>
    </source>
</evidence>
<dbReference type="EMBL" id="ATMH01006812">
    <property type="protein sequence ID" value="EPY25161.1"/>
    <property type="molecule type" value="Genomic_DNA"/>
</dbReference>
<name>S9WMQ9_9TRYP</name>